<dbReference type="GO" id="GO:0006508">
    <property type="term" value="P:proteolysis"/>
    <property type="evidence" value="ECO:0007669"/>
    <property type="project" value="UniProtKB-KW"/>
</dbReference>
<dbReference type="InterPro" id="IPR050430">
    <property type="entry name" value="Peptidase_S1"/>
</dbReference>
<evidence type="ECO:0000256" key="4">
    <source>
        <dbReference type="ARBA" id="ARBA00022825"/>
    </source>
</evidence>
<gene>
    <name evidence="9" type="primary">LOC117648605</name>
</gene>
<dbReference type="Gene3D" id="2.40.10.10">
    <property type="entry name" value="Trypsin-like serine proteases"/>
    <property type="match status" value="2"/>
</dbReference>
<evidence type="ECO:0000256" key="6">
    <source>
        <dbReference type="RuleBase" id="RU363034"/>
    </source>
</evidence>
<protein>
    <submittedName>
        <fullName evidence="9">Trypsin-1-like isoform X1</fullName>
    </submittedName>
</protein>
<keyword evidence="5" id="KW-1015">Disulfide bond</keyword>
<dbReference type="CDD" id="cd00190">
    <property type="entry name" value="Tryp_SPc"/>
    <property type="match status" value="1"/>
</dbReference>
<accession>A0A6P8Z936</accession>
<dbReference type="PANTHER" id="PTHR24276:SF91">
    <property type="entry name" value="AT26814P-RELATED"/>
    <property type="match status" value="1"/>
</dbReference>
<dbReference type="FunCoup" id="A0A6P8Z936">
    <property type="interactions" value="40"/>
</dbReference>
<name>A0A6P8Z936_THRPL</name>
<dbReference type="PANTHER" id="PTHR24276">
    <property type="entry name" value="POLYSERASE-RELATED"/>
    <property type="match status" value="1"/>
</dbReference>
<dbReference type="FunFam" id="2.40.10.10:FF:000034">
    <property type="entry name" value="Eupolytin"/>
    <property type="match status" value="1"/>
</dbReference>
<dbReference type="InParanoid" id="A0A6P8Z936"/>
<proteinExistence type="inferred from homology"/>
<evidence type="ECO:0000256" key="1">
    <source>
        <dbReference type="ARBA" id="ARBA00007664"/>
    </source>
</evidence>
<dbReference type="GO" id="GO:0004252">
    <property type="term" value="F:serine-type endopeptidase activity"/>
    <property type="evidence" value="ECO:0007669"/>
    <property type="project" value="InterPro"/>
</dbReference>
<sequence>MRKGPGADPGAHGLKSSLQWRLEGRAAVRRPISGIGRIVGGETADIREFPYQLSFRNYGSHFCGASIISQSFALTAGHCAEAGVTPKSGAISAGSASLSTGESYNIVRITSHPRYDAMTIDFDAGVVEIEGVFRLGDTQRIVPLPPANQLEPDGNLVTASGWGVSKENDFDLEQDLQAVRLHVVSQEACGDAYGDYGGISARMLCASDVGKDSCQGDSGGPLVSTAGKQIGIVSWGLGCARKGFPGVYTRVADKDVRSFITAVAGV</sequence>
<keyword evidence="2 6" id="KW-0645">Protease</keyword>
<comment type="similarity">
    <text evidence="1">Belongs to the peptidase S1 family.</text>
</comment>
<evidence type="ECO:0000256" key="3">
    <source>
        <dbReference type="ARBA" id="ARBA00022801"/>
    </source>
</evidence>
<evidence type="ECO:0000256" key="2">
    <source>
        <dbReference type="ARBA" id="ARBA00022670"/>
    </source>
</evidence>
<dbReference type="GeneID" id="117648605"/>
<dbReference type="SUPFAM" id="SSF50494">
    <property type="entry name" value="Trypsin-like serine proteases"/>
    <property type="match status" value="1"/>
</dbReference>
<dbReference type="PROSITE" id="PS50240">
    <property type="entry name" value="TRYPSIN_DOM"/>
    <property type="match status" value="1"/>
</dbReference>
<evidence type="ECO:0000313" key="9">
    <source>
        <dbReference type="RefSeq" id="XP_034247080.1"/>
    </source>
</evidence>
<dbReference type="PRINTS" id="PR00722">
    <property type="entry name" value="CHYMOTRYPSIN"/>
</dbReference>
<evidence type="ECO:0000259" key="7">
    <source>
        <dbReference type="PROSITE" id="PS50240"/>
    </source>
</evidence>
<organism evidence="9">
    <name type="scientific">Thrips palmi</name>
    <name type="common">Melon thrips</name>
    <dbReference type="NCBI Taxonomy" id="161013"/>
    <lineage>
        <taxon>Eukaryota</taxon>
        <taxon>Metazoa</taxon>
        <taxon>Ecdysozoa</taxon>
        <taxon>Arthropoda</taxon>
        <taxon>Hexapoda</taxon>
        <taxon>Insecta</taxon>
        <taxon>Pterygota</taxon>
        <taxon>Neoptera</taxon>
        <taxon>Paraneoptera</taxon>
        <taxon>Thysanoptera</taxon>
        <taxon>Terebrantia</taxon>
        <taxon>Thripoidea</taxon>
        <taxon>Thripidae</taxon>
        <taxon>Thrips</taxon>
    </lineage>
</organism>
<dbReference type="InterPro" id="IPR001254">
    <property type="entry name" value="Trypsin_dom"/>
</dbReference>
<dbReference type="PROSITE" id="PS00135">
    <property type="entry name" value="TRYPSIN_SER"/>
    <property type="match status" value="1"/>
</dbReference>
<evidence type="ECO:0000313" key="8">
    <source>
        <dbReference type="Proteomes" id="UP000515158"/>
    </source>
</evidence>
<keyword evidence="8" id="KW-1185">Reference proteome</keyword>
<dbReference type="InterPro" id="IPR001314">
    <property type="entry name" value="Peptidase_S1A"/>
</dbReference>
<keyword evidence="4 6" id="KW-0720">Serine protease</keyword>
<dbReference type="InterPro" id="IPR043504">
    <property type="entry name" value="Peptidase_S1_PA_chymotrypsin"/>
</dbReference>
<feature type="domain" description="Peptidase S1" evidence="7">
    <location>
        <begin position="38"/>
        <end position="265"/>
    </location>
</feature>
<dbReference type="PROSITE" id="PS00134">
    <property type="entry name" value="TRYPSIN_HIS"/>
    <property type="match status" value="1"/>
</dbReference>
<dbReference type="InterPro" id="IPR018114">
    <property type="entry name" value="TRYPSIN_HIS"/>
</dbReference>
<evidence type="ECO:0000256" key="5">
    <source>
        <dbReference type="ARBA" id="ARBA00023157"/>
    </source>
</evidence>
<keyword evidence="3 6" id="KW-0378">Hydrolase</keyword>
<dbReference type="RefSeq" id="XP_034247080.1">
    <property type="nucleotide sequence ID" value="XM_034391189.1"/>
</dbReference>
<dbReference type="KEGG" id="tpal:117648605"/>
<dbReference type="AlphaFoldDB" id="A0A6P8Z936"/>
<dbReference type="InterPro" id="IPR009003">
    <property type="entry name" value="Peptidase_S1_PA"/>
</dbReference>
<dbReference type="OrthoDB" id="10059102at2759"/>
<dbReference type="Pfam" id="PF00089">
    <property type="entry name" value="Trypsin"/>
    <property type="match status" value="1"/>
</dbReference>
<dbReference type="SMART" id="SM00020">
    <property type="entry name" value="Tryp_SPc"/>
    <property type="match status" value="1"/>
</dbReference>
<reference evidence="9" key="1">
    <citation type="submission" date="2025-08" db="UniProtKB">
        <authorList>
            <consortium name="RefSeq"/>
        </authorList>
    </citation>
    <scope>IDENTIFICATION</scope>
    <source>
        <tissue evidence="9">Total insect</tissue>
    </source>
</reference>
<dbReference type="Proteomes" id="UP000515158">
    <property type="component" value="Unplaced"/>
</dbReference>
<dbReference type="InterPro" id="IPR033116">
    <property type="entry name" value="TRYPSIN_SER"/>
</dbReference>